<dbReference type="AlphaFoldDB" id="A0A1D8GQL7"/>
<accession>A0A1D8GQL7</accession>
<dbReference type="KEGG" id="gfe:Gferi_12300"/>
<evidence type="ECO:0008006" key="3">
    <source>
        <dbReference type="Google" id="ProtNLM"/>
    </source>
</evidence>
<sequence length="82" mass="9568">MSAVNNFYARIISGADLRSEDEKMIDTIRIAHEEWKNAEAYFQNVTDDDLVDYAIYRVQAAKTRYVYLMKLAREMGVRDGLQ</sequence>
<dbReference type="STRING" id="1424294.Gferi_12300"/>
<reference evidence="1 2" key="1">
    <citation type="submission" date="2016-09" db="EMBL/GenBank/DDBJ databases">
        <title>Genomic analysis reveals versatility of anaerobic energy metabolism of Geosporobacter ferrireducens IRF9 of phylum Firmicutes.</title>
        <authorList>
            <person name="Kim S.-J."/>
        </authorList>
    </citation>
    <scope>NUCLEOTIDE SEQUENCE [LARGE SCALE GENOMIC DNA]</scope>
    <source>
        <strain evidence="1 2">IRF9</strain>
    </source>
</reference>
<protein>
    <recommendedName>
        <fullName evidence="3">DUF2508 domain-containing protein</fullName>
    </recommendedName>
</protein>
<name>A0A1D8GQL7_9FIRM</name>
<evidence type="ECO:0000313" key="1">
    <source>
        <dbReference type="EMBL" id="AOT73094.1"/>
    </source>
</evidence>
<gene>
    <name evidence="1" type="ORF">Gferi_12300</name>
</gene>
<organism evidence="1 2">
    <name type="scientific">Geosporobacter ferrireducens</name>
    <dbReference type="NCBI Taxonomy" id="1424294"/>
    <lineage>
        <taxon>Bacteria</taxon>
        <taxon>Bacillati</taxon>
        <taxon>Bacillota</taxon>
        <taxon>Clostridia</taxon>
        <taxon>Peptostreptococcales</taxon>
        <taxon>Thermotaleaceae</taxon>
        <taxon>Geosporobacter</taxon>
    </lineage>
</organism>
<dbReference type="Pfam" id="PF10704">
    <property type="entry name" value="DUF2508"/>
    <property type="match status" value="1"/>
</dbReference>
<keyword evidence="2" id="KW-1185">Reference proteome</keyword>
<dbReference type="InterPro" id="IPR019644">
    <property type="entry name" value="DUF2508"/>
</dbReference>
<dbReference type="EMBL" id="CP017269">
    <property type="protein sequence ID" value="AOT73094.1"/>
    <property type="molecule type" value="Genomic_DNA"/>
</dbReference>
<proteinExistence type="predicted"/>
<evidence type="ECO:0000313" key="2">
    <source>
        <dbReference type="Proteomes" id="UP000095743"/>
    </source>
</evidence>
<dbReference type="Proteomes" id="UP000095743">
    <property type="component" value="Chromosome"/>
</dbReference>